<dbReference type="Proteomes" id="UP000051888">
    <property type="component" value="Unassembled WGS sequence"/>
</dbReference>
<keyword evidence="2 4" id="KW-0378">Hydrolase</keyword>
<dbReference type="RefSeq" id="WP_055738292.1">
    <property type="nucleotide sequence ID" value="NZ_JAAIWL010000016.1"/>
</dbReference>
<dbReference type="PANTHER" id="PTHR11280">
    <property type="entry name" value="GLUCOSAMINE-6-PHOSPHATE ISOMERASE"/>
    <property type="match status" value="1"/>
</dbReference>
<dbReference type="InterPro" id="IPR018321">
    <property type="entry name" value="Glucosamine6P_isomerase_CS"/>
</dbReference>
<dbReference type="GO" id="GO:0004342">
    <property type="term" value="F:glucosamine-6-phosphate deaminase activity"/>
    <property type="evidence" value="ECO:0007669"/>
    <property type="project" value="UniProtKB-UniRule"/>
</dbReference>
<feature type="domain" description="Glucosamine/galactosamine-6-phosphate isomerase" evidence="5">
    <location>
        <begin position="11"/>
        <end position="219"/>
    </location>
</feature>
<comment type="caution">
    <text evidence="4">Lacks conserved residue(s) required for the propagation of feature annotation.</text>
</comment>
<organism evidence="6 7">
    <name type="scientific">Heyndrickxia shackletonii</name>
    <dbReference type="NCBI Taxonomy" id="157838"/>
    <lineage>
        <taxon>Bacteria</taxon>
        <taxon>Bacillati</taxon>
        <taxon>Bacillota</taxon>
        <taxon>Bacilli</taxon>
        <taxon>Bacillales</taxon>
        <taxon>Bacillaceae</taxon>
        <taxon>Heyndrickxia</taxon>
    </lineage>
</organism>
<evidence type="ECO:0000256" key="2">
    <source>
        <dbReference type="ARBA" id="ARBA00022801"/>
    </source>
</evidence>
<dbReference type="SUPFAM" id="SSF100950">
    <property type="entry name" value="NagB/RpiA/CoA transferase-like"/>
    <property type="match status" value="1"/>
</dbReference>
<dbReference type="PATRIC" id="fig|157838.3.peg.658"/>
<dbReference type="Gene3D" id="3.40.50.1360">
    <property type="match status" value="1"/>
</dbReference>
<comment type="function">
    <text evidence="4">Catalyzes the reversible isomerization-deamination of glucosamine 6-phosphate (GlcN6P) to form fructose 6-phosphate (Fru6P) and ammonium ion.</text>
</comment>
<reference evidence="6 7" key="1">
    <citation type="submission" date="2015-09" db="EMBL/GenBank/DDBJ databases">
        <title>Genome sequencing project for genomic taxonomy and phylogenomics of Bacillus-like bacteria.</title>
        <authorList>
            <person name="Liu B."/>
            <person name="Wang J."/>
            <person name="Zhu Y."/>
            <person name="Liu G."/>
            <person name="Chen Q."/>
            <person name="Chen Z."/>
            <person name="Lan J."/>
            <person name="Che J."/>
            <person name="Ge C."/>
            <person name="Shi H."/>
            <person name="Pan Z."/>
            <person name="Liu X."/>
        </authorList>
    </citation>
    <scope>NUCLEOTIDE SEQUENCE [LARGE SCALE GENOMIC DNA]</scope>
    <source>
        <strain evidence="6 7">LMG 18435</strain>
    </source>
</reference>
<dbReference type="PANTHER" id="PTHR11280:SF5">
    <property type="entry name" value="GLUCOSAMINE-6-PHOSPHATE ISOMERASE"/>
    <property type="match status" value="1"/>
</dbReference>
<dbReference type="GO" id="GO:0006043">
    <property type="term" value="P:glucosamine catabolic process"/>
    <property type="evidence" value="ECO:0007669"/>
    <property type="project" value="TreeGrafter"/>
</dbReference>
<dbReference type="GO" id="GO:0005737">
    <property type="term" value="C:cytoplasm"/>
    <property type="evidence" value="ECO:0007669"/>
    <property type="project" value="TreeGrafter"/>
</dbReference>
<dbReference type="CDD" id="cd01399">
    <property type="entry name" value="GlcN6P_deaminase"/>
    <property type="match status" value="1"/>
</dbReference>
<comment type="catalytic activity">
    <reaction evidence="1 4">
        <text>alpha-D-glucosamine 6-phosphate + H2O = beta-D-fructose 6-phosphate + NH4(+)</text>
        <dbReference type="Rhea" id="RHEA:12172"/>
        <dbReference type="ChEBI" id="CHEBI:15377"/>
        <dbReference type="ChEBI" id="CHEBI:28938"/>
        <dbReference type="ChEBI" id="CHEBI:57634"/>
        <dbReference type="ChEBI" id="CHEBI:75989"/>
        <dbReference type="EC" id="3.5.99.6"/>
    </reaction>
</comment>
<dbReference type="Pfam" id="PF01182">
    <property type="entry name" value="Glucosamine_iso"/>
    <property type="match status" value="1"/>
</dbReference>
<evidence type="ECO:0000313" key="7">
    <source>
        <dbReference type="Proteomes" id="UP000051888"/>
    </source>
</evidence>
<dbReference type="GO" id="GO:0019262">
    <property type="term" value="P:N-acetylneuraminate catabolic process"/>
    <property type="evidence" value="ECO:0007669"/>
    <property type="project" value="UniProtKB-UniRule"/>
</dbReference>
<dbReference type="InterPro" id="IPR037171">
    <property type="entry name" value="NagB/RpiA_transferase-like"/>
</dbReference>
<dbReference type="AlphaFoldDB" id="A0A0Q3WUT3"/>
<evidence type="ECO:0000313" key="6">
    <source>
        <dbReference type="EMBL" id="KQL52597.1"/>
    </source>
</evidence>
<dbReference type="NCBIfam" id="TIGR00502">
    <property type="entry name" value="nagB"/>
    <property type="match status" value="1"/>
</dbReference>
<dbReference type="PROSITE" id="PS01161">
    <property type="entry name" value="GLC_GALNAC_ISOMERASE"/>
    <property type="match status" value="1"/>
</dbReference>
<evidence type="ECO:0000259" key="5">
    <source>
        <dbReference type="Pfam" id="PF01182"/>
    </source>
</evidence>
<feature type="active site" description="Proton acceptor; for ring-opening step" evidence="4">
    <location>
        <position position="131"/>
    </location>
</feature>
<feature type="active site" description="For ring-opening step" evidence="4">
    <location>
        <position position="129"/>
    </location>
</feature>
<dbReference type="OrthoDB" id="9791139at2"/>
<feature type="active site" description="Proton acceptor; for enolization step" evidence="4">
    <location>
        <position position="63"/>
    </location>
</feature>
<evidence type="ECO:0000256" key="3">
    <source>
        <dbReference type="ARBA" id="ARBA00023277"/>
    </source>
</evidence>
<accession>A0A0Q3WUT3</accession>
<protein>
    <recommendedName>
        <fullName evidence="4">Glucosamine-6-phosphate deaminase</fullName>
        <ecNumber evidence="4">3.5.99.6</ecNumber>
    </recommendedName>
    <alternativeName>
        <fullName evidence="4">GlcN6P deaminase</fullName>
        <shortName evidence="4">GNPDA</shortName>
    </alternativeName>
    <alternativeName>
        <fullName evidence="4">Glucosamine-6-phosphate isomerase</fullName>
    </alternativeName>
</protein>
<dbReference type="GO" id="GO:0042802">
    <property type="term" value="F:identical protein binding"/>
    <property type="evidence" value="ECO:0007669"/>
    <property type="project" value="TreeGrafter"/>
</dbReference>
<dbReference type="FunFam" id="3.40.50.1360:FF:000003">
    <property type="entry name" value="Glucosamine-6-phosphate deaminase"/>
    <property type="match status" value="1"/>
</dbReference>
<gene>
    <name evidence="4" type="primary">nagB</name>
    <name evidence="6" type="ORF">AN964_02980</name>
</gene>
<dbReference type="STRING" id="157838.AN964_02980"/>
<evidence type="ECO:0000256" key="4">
    <source>
        <dbReference type="HAMAP-Rule" id="MF_01241"/>
    </source>
</evidence>
<name>A0A0Q3WUT3_9BACI</name>
<comment type="pathway">
    <text evidence="4">Amino-sugar metabolism; N-acetylneuraminate degradation; D-fructose 6-phosphate from N-acetylneuraminate: step 5/5.</text>
</comment>
<sequence>MEILTFKSDKDAAQKAFEIVRDGVVSGRVSTLGLATGGTPVEFYKKMRESNLDVSSISTVNLDEYVGLEKNDPNSYHYYMEKELFSHMNFKESFLPNGMAKDLEAECRRYEKILKNHAVDIQILGIGANGHIGFNEPGTSFDAETHIVELTESTREANKRYFEKEEDVPKYAISMGIKSILAAKKIILLAFGRSKAEAIKEMVEGAIDPSCPASILQKHPNVTVLADEEAAVLLKEGITSDR</sequence>
<dbReference type="GO" id="GO:0005975">
    <property type="term" value="P:carbohydrate metabolic process"/>
    <property type="evidence" value="ECO:0007669"/>
    <property type="project" value="InterPro"/>
</dbReference>
<dbReference type="HAMAP" id="MF_01241">
    <property type="entry name" value="GlcN6P_deamin"/>
    <property type="match status" value="1"/>
</dbReference>
<proteinExistence type="inferred from homology"/>
<dbReference type="InterPro" id="IPR006148">
    <property type="entry name" value="Glc/Gal-6P_isomerase"/>
</dbReference>
<keyword evidence="7" id="KW-1185">Reference proteome</keyword>
<dbReference type="InterPro" id="IPR004547">
    <property type="entry name" value="Glucosamine6P_isomerase"/>
</dbReference>
<dbReference type="EMBL" id="LJJC01000004">
    <property type="protein sequence ID" value="KQL52597.1"/>
    <property type="molecule type" value="Genomic_DNA"/>
</dbReference>
<comment type="caution">
    <text evidence="6">The sequence shown here is derived from an EMBL/GenBank/DDBJ whole genome shotgun (WGS) entry which is preliminary data.</text>
</comment>
<dbReference type="GO" id="GO:0006046">
    <property type="term" value="P:N-acetylglucosamine catabolic process"/>
    <property type="evidence" value="ECO:0007669"/>
    <property type="project" value="UniProtKB-UniRule"/>
</dbReference>
<dbReference type="UniPathway" id="UPA00629">
    <property type="reaction ID" value="UER00684"/>
</dbReference>
<evidence type="ECO:0000256" key="1">
    <source>
        <dbReference type="ARBA" id="ARBA00000644"/>
    </source>
</evidence>
<comment type="similarity">
    <text evidence="4">Belongs to the glucosamine/galactosamine-6-phosphate isomerase family. NagB subfamily.</text>
</comment>
<keyword evidence="3 4" id="KW-0119">Carbohydrate metabolism</keyword>
<feature type="active site" description="For ring-opening step" evidence="4">
    <location>
        <position position="136"/>
    </location>
</feature>
<dbReference type="EC" id="3.5.99.6" evidence="4"/>